<protein>
    <submittedName>
        <fullName evidence="2">Uncharacterized protein</fullName>
    </submittedName>
</protein>
<keyword evidence="3" id="KW-1185">Reference proteome</keyword>
<evidence type="ECO:0000256" key="1">
    <source>
        <dbReference type="SAM" id="MobiDB-lite"/>
    </source>
</evidence>
<gene>
    <name evidence="2" type="ORF">R5R35_007995</name>
</gene>
<reference evidence="2 3" key="1">
    <citation type="submission" date="2024-03" db="EMBL/GenBank/DDBJ databases">
        <title>The genome assembly and annotation of the cricket Gryllus longicercus Weissman &amp; Gray.</title>
        <authorList>
            <person name="Szrajer S."/>
            <person name="Gray D."/>
            <person name="Ylla G."/>
        </authorList>
    </citation>
    <scope>NUCLEOTIDE SEQUENCE [LARGE SCALE GENOMIC DNA]</scope>
    <source>
        <strain evidence="2">DAG 2021-001</strain>
        <tissue evidence="2">Whole body minus gut</tissue>
    </source>
</reference>
<accession>A0AAN9V9D9</accession>
<comment type="caution">
    <text evidence="2">The sequence shown here is derived from an EMBL/GenBank/DDBJ whole genome shotgun (WGS) entry which is preliminary data.</text>
</comment>
<feature type="compositionally biased region" description="Low complexity" evidence="1">
    <location>
        <begin position="148"/>
        <end position="163"/>
    </location>
</feature>
<dbReference type="Proteomes" id="UP001378592">
    <property type="component" value="Unassembled WGS sequence"/>
</dbReference>
<proteinExistence type="predicted"/>
<organism evidence="2 3">
    <name type="scientific">Gryllus longicercus</name>
    <dbReference type="NCBI Taxonomy" id="2509291"/>
    <lineage>
        <taxon>Eukaryota</taxon>
        <taxon>Metazoa</taxon>
        <taxon>Ecdysozoa</taxon>
        <taxon>Arthropoda</taxon>
        <taxon>Hexapoda</taxon>
        <taxon>Insecta</taxon>
        <taxon>Pterygota</taxon>
        <taxon>Neoptera</taxon>
        <taxon>Polyneoptera</taxon>
        <taxon>Orthoptera</taxon>
        <taxon>Ensifera</taxon>
        <taxon>Gryllidea</taxon>
        <taxon>Grylloidea</taxon>
        <taxon>Gryllidae</taxon>
        <taxon>Gryllinae</taxon>
        <taxon>Gryllus</taxon>
    </lineage>
</organism>
<feature type="compositionally biased region" description="Basic residues" evidence="1">
    <location>
        <begin position="211"/>
        <end position="220"/>
    </location>
</feature>
<evidence type="ECO:0000313" key="2">
    <source>
        <dbReference type="EMBL" id="KAK7792917.1"/>
    </source>
</evidence>
<feature type="compositionally biased region" description="Basic residues" evidence="1">
    <location>
        <begin position="192"/>
        <end position="201"/>
    </location>
</feature>
<feature type="compositionally biased region" description="Low complexity" evidence="1">
    <location>
        <begin position="170"/>
        <end position="191"/>
    </location>
</feature>
<dbReference type="AlphaFoldDB" id="A0AAN9V9D9"/>
<name>A0AAN9V9D9_9ORTH</name>
<sequence length="251" mass="27525">MKDQCSGHVIRDALEAQRAKICGSVLRLKQEILSRSRAGRREGHSHPIARFVTIKIFGIGSSRLDDSAPPPSFFCQHVTLKRLGVLIEVHVLAPLIRRARAPAIPRTSSGGREDEERVVVTWFVTYLVLRRTTSNRCGGAGRGKAHPRSPTAVRRARAPATRAPPRRAPGRAASCPSGCAARGGRRPGAARARSRRARSTRRSAAACSRRPSARPCRRRAAAAPPRTRRGPPWTRSAAPATDKRNEERKKK</sequence>
<dbReference type="EMBL" id="JAZDUA010000412">
    <property type="protein sequence ID" value="KAK7792917.1"/>
    <property type="molecule type" value="Genomic_DNA"/>
</dbReference>
<feature type="region of interest" description="Disordered" evidence="1">
    <location>
        <begin position="135"/>
        <end position="251"/>
    </location>
</feature>
<feature type="compositionally biased region" description="Basic and acidic residues" evidence="1">
    <location>
        <begin position="241"/>
        <end position="251"/>
    </location>
</feature>
<evidence type="ECO:0000313" key="3">
    <source>
        <dbReference type="Proteomes" id="UP001378592"/>
    </source>
</evidence>